<dbReference type="NCBIfam" id="TIGR02532">
    <property type="entry name" value="IV_pilin_GFxxxE"/>
    <property type="match status" value="1"/>
</dbReference>
<dbReference type="Pfam" id="PF07963">
    <property type="entry name" value="N_methyl"/>
    <property type="match status" value="1"/>
</dbReference>
<reference evidence="2" key="1">
    <citation type="submission" date="2013-08" db="EMBL/GenBank/DDBJ databases">
        <authorList>
            <person name="Mendez C."/>
            <person name="Richter M."/>
            <person name="Ferrer M."/>
            <person name="Sanchez J."/>
        </authorList>
    </citation>
    <scope>NUCLEOTIDE SEQUENCE</scope>
</reference>
<dbReference type="NCBIfam" id="TIGR02523">
    <property type="entry name" value="type_IV_pilV"/>
    <property type="match status" value="1"/>
</dbReference>
<dbReference type="EMBL" id="AUZZ01008295">
    <property type="protein sequence ID" value="EQD38360.1"/>
    <property type="molecule type" value="Genomic_DNA"/>
</dbReference>
<evidence type="ECO:0000256" key="1">
    <source>
        <dbReference type="SAM" id="Phobius"/>
    </source>
</evidence>
<feature type="transmembrane region" description="Helical" evidence="1">
    <location>
        <begin position="12"/>
        <end position="38"/>
    </location>
</feature>
<sequence length="178" mass="18715">MNVCLSTRARRGFSLVEVLVAVLIFSLGLLGLAGLLVVSTQSSHASYLRTQVGFMAEQMANRMRANPQGVWAGSYDSAAYPIAGAPPACDSAAGCSPPQVAQRDQILWSRQLQQFLPAGASAAVQCTQPGAGPALSATQFAYRPPYAGTCSMTVTWTETTLARGGTPAAQTFAWVFQP</sequence>
<organism evidence="2">
    <name type="scientific">mine drainage metagenome</name>
    <dbReference type="NCBI Taxonomy" id="410659"/>
    <lineage>
        <taxon>unclassified sequences</taxon>
        <taxon>metagenomes</taxon>
        <taxon>ecological metagenomes</taxon>
    </lineage>
</organism>
<keyword evidence="1" id="KW-0812">Transmembrane</keyword>
<keyword evidence="1" id="KW-1133">Transmembrane helix</keyword>
<comment type="caution">
    <text evidence="2">The sequence shown here is derived from an EMBL/GenBank/DDBJ whole genome shotgun (WGS) entry which is preliminary data.</text>
</comment>
<proteinExistence type="predicted"/>
<gene>
    <name evidence="2" type="ORF">B2A_11490</name>
</gene>
<dbReference type="InterPro" id="IPR013362">
    <property type="entry name" value="Pilus_4_PilV"/>
</dbReference>
<dbReference type="InterPro" id="IPR012902">
    <property type="entry name" value="N_methyl_site"/>
</dbReference>
<accession>T1A938</accession>
<protein>
    <submittedName>
        <fullName evidence="2">Pilus modification type IV, PilV</fullName>
    </submittedName>
</protein>
<keyword evidence="1" id="KW-0472">Membrane</keyword>
<reference evidence="2" key="2">
    <citation type="journal article" date="2014" name="ISME J.">
        <title>Microbial stratification in low pH oxic and suboxic macroscopic growths along an acid mine drainage.</title>
        <authorList>
            <person name="Mendez-Garcia C."/>
            <person name="Mesa V."/>
            <person name="Sprenger R.R."/>
            <person name="Richter M."/>
            <person name="Diez M.S."/>
            <person name="Solano J."/>
            <person name="Bargiela R."/>
            <person name="Golyshina O.V."/>
            <person name="Manteca A."/>
            <person name="Ramos J.L."/>
            <person name="Gallego J.R."/>
            <person name="Llorente I."/>
            <person name="Martins Dos Santos V.A."/>
            <person name="Jensen O.N."/>
            <person name="Pelaez A.I."/>
            <person name="Sanchez J."/>
            <person name="Ferrer M."/>
        </authorList>
    </citation>
    <scope>NUCLEOTIDE SEQUENCE</scope>
</reference>
<name>T1A938_9ZZZZ</name>
<evidence type="ECO:0000313" key="2">
    <source>
        <dbReference type="EMBL" id="EQD38360.1"/>
    </source>
</evidence>
<dbReference type="AlphaFoldDB" id="T1A938"/>